<accession>A0A0F9JUV3</accession>
<organism evidence="2">
    <name type="scientific">marine sediment metagenome</name>
    <dbReference type="NCBI Taxonomy" id="412755"/>
    <lineage>
        <taxon>unclassified sequences</taxon>
        <taxon>metagenomes</taxon>
        <taxon>ecological metagenomes</taxon>
    </lineage>
</organism>
<name>A0A0F9JUV3_9ZZZZ</name>
<dbReference type="AlphaFoldDB" id="A0A0F9JUV3"/>
<proteinExistence type="predicted"/>
<evidence type="ECO:0000256" key="1">
    <source>
        <dbReference type="SAM" id="MobiDB-lite"/>
    </source>
</evidence>
<comment type="caution">
    <text evidence="2">The sequence shown here is derived from an EMBL/GenBank/DDBJ whole genome shotgun (WGS) entry which is preliminary data.</text>
</comment>
<reference evidence="2" key="1">
    <citation type="journal article" date="2015" name="Nature">
        <title>Complex archaea that bridge the gap between prokaryotes and eukaryotes.</title>
        <authorList>
            <person name="Spang A."/>
            <person name="Saw J.H."/>
            <person name="Jorgensen S.L."/>
            <person name="Zaremba-Niedzwiedzka K."/>
            <person name="Martijn J."/>
            <person name="Lind A.E."/>
            <person name="van Eijk R."/>
            <person name="Schleper C."/>
            <person name="Guy L."/>
            <person name="Ettema T.J."/>
        </authorList>
    </citation>
    <scope>NUCLEOTIDE SEQUENCE</scope>
</reference>
<gene>
    <name evidence="2" type="ORF">LCGC14_1408980</name>
</gene>
<feature type="region of interest" description="Disordered" evidence="1">
    <location>
        <begin position="79"/>
        <end position="102"/>
    </location>
</feature>
<sequence length="137" mass="15179">MKIRLGFVSNSSSSSFVAVALKSVYDEYIKTEDPIIQAIAETIIHEESVLGHECVTFSDSSGEGDWDWNPSAIITRAKEIAKEQNRPVSSDKDCPTEDNKELDDLLGELASDARYDIGHEIGSLGNKDESWSHSESW</sequence>
<dbReference type="EMBL" id="LAZR01009279">
    <property type="protein sequence ID" value="KKM73589.1"/>
    <property type="molecule type" value="Genomic_DNA"/>
</dbReference>
<protein>
    <submittedName>
        <fullName evidence="2">Uncharacterized protein</fullName>
    </submittedName>
</protein>
<evidence type="ECO:0000313" key="2">
    <source>
        <dbReference type="EMBL" id="KKM73589.1"/>
    </source>
</evidence>